<dbReference type="InterPro" id="IPR048862">
    <property type="entry name" value="SPOCS_spoVID_N"/>
</dbReference>
<dbReference type="Pfam" id="PF01476">
    <property type="entry name" value="LysM"/>
    <property type="match status" value="1"/>
</dbReference>
<dbReference type="PROSITE" id="PS51782">
    <property type="entry name" value="LYSM"/>
    <property type="match status" value="1"/>
</dbReference>
<gene>
    <name evidence="2" type="ORF">N784_01440</name>
</gene>
<dbReference type="InterPro" id="IPR018392">
    <property type="entry name" value="LysM"/>
</dbReference>
<dbReference type="Gene3D" id="3.10.350.10">
    <property type="entry name" value="LysM domain"/>
    <property type="match status" value="1"/>
</dbReference>
<comment type="caution">
    <text evidence="2">The sequence shown here is derived from an EMBL/GenBank/DDBJ whole genome shotgun (WGS) entry which is preliminary data.</text>
</comment>
<sequence length="357" mass="41622">MSNDEQNVFSFHLNESLWFQKGQEVDEFMGISLEPEITIQELDDSVSIRGVIELTGEYYQVKEEIEQDLPDFHSLQDDASKRMMQDVEMNEDGVNECYHRFPVEISIPKHRIDTLDDVTVNIDAFDYELPEKGQLKLNATVAIHGVKQEEAEQRLVDSHQPTAIPHFDLPLNFEERFQLDMKYTEDDVAHEHEGEEVERTIDNNAEATEVEREPAVVPFTEDEEIEEVVTEEEKGRWKYKQTQTLAEFFNKDETLEQTLEDEIVENVEDEDTYEQTVEEEDRTETEEDHLQDFGYLTAMFQDEEEPYAKMRMCIVQETDTLGSIAQKYKIPPTQISRVNDLGDEDVTTGQILYIPTK</sequence>
<dbReference type="InterPro" id="IPR014256">
    <property type="entry name" value="Spore_VI_D"/>
</dbReference>
<name>A0A0A5GCW9_9BACI</name>
<organism evidence="2 3">
    <name type="scientific">Pontibacillus litoralis JSM 072002</name>
    <dbReference type="NCBI Taxonomy" id="1385512"/>
    <lineage>
        <taxon>Bacteria</taxon>
        <taxon>Bacillati</taxon>
        <taxon>Bacillota</taxon>
        <taxon>Bacilli</taxon>
        <taxon>Bacillales</taxon>
        <taxon>Bacillaceae</taxon>
        <taxon>Pontibacillus</taxon>
    </lineage>
</organism>
<dbReference type="CDD" id="cd00118">
    <property type="entry name" value="LysM"/>
    <property type="match status" value="1"/>
</dbReference>
<evidence type="ECO:0000313" key="2">
    <source>
        <dbReference type="EMBL" id="KGX89023.1"/>
    </source>
</evidence>
<accession>A0A0A5GCW9</accession>
<feature type="domain" description="LysM" evidence="1">
    <location>
        <begin position="311"/>
        <end position="354"/>
    </location>
</feature>
<dbReference type="NCBIfam" id="TIGR02907">
    <property type="entry name" value="spore_VI_D"/>
    <property type="match status" value="1"/>
</dbReference>
<dbReference type="Pfam" id="PF20918">
    <property type="entry name" value="SPOCS_spoVID-N"/>
    <property type="match status" value="1"/>
</dbReference>
<reference evidence="2 3" key="1">
    <citation type="submission" date="2013-08" db="EMBL/GenBank/DDBJ databases">
        <authorList>
            <person name="Huang J."/>
            <person name="Wang G."/>
        </authorList>
    </citation>
    <scope>NUCLEOTIDE SEQUENCE [LARGE SCALE GENOMIC DNA]</scope>
    <source>
        <strain evidence="2 3">JSM 072002</strain>
    </source>
</reference>
<dbReference type="SUPFAM" id="SSF54106">
    <property type="entry name" value="LysM domain"/>
    <property type="match status" value="1"/>
</dbReference>
<protein>
    <submittedName>
        <fullName evidence="2">Stage VI sporulation protein D</fullName>
    </submittedName>
</protein>
<dbReference type="eggNOG" id="COG1388">
    <property type="taxonomic scope" value="Bacteria"/>
</dbReference>
<dbReference type="SMART" id="SM00257">
    <property type="entry name" value="LysM"/>
    <property type="match status" value="1"/>
</dbReference>
<dbReference type="EMBL" id="AVPG01000001">
    <property type="protein sequence ID" value="KGX89023.1"/>
    <property type="molecule type" value="Genomic_DNA"/>
</dbReference>
<dbReference type="AlphaFoldDB" id="A0A0A5GCW9"/>
<dbReference type="InterPro" id="IPR036779">
    <property type="entry name" value="LysM_dom_sf"/>
</dbReference>
<dbReference type="Proteomes" id="UP000030401">
    <property type="component" value="Unassembled WGS sequence"/>
</dbReference>
<keyword evidence="3" id="KW-1185">Reference proteome</keyword>
<proteinExistence type="predicted"/>
<evidence type="ECO:0000313" key="3">
    <source>
        <dbReference type="Proteomes" id="UP000030401"/>
    </source>
</evidence>
<dbReference type="STRING" id="1385512.N784_01440"/>
<dbReference type="RefSeq" id="WP_052127075.1">
    <property type="nucleotide sequence ID" value="NZ_AVPG01000001.1"/>
</dbReference>
<evidence type="ECO:0000259" key="1">
    <source>
        <dbReference type="PROSITE" id="PS51782"/>
    </source>
</evidence>